<dbReference type="Proteomes" id="UP001155010">
    <property type="component" value="Unassembled WGS sequence"/>
</dbReference>
<dbReference type="AlphaFoldDB" id="A0A9X2U7G2"/>
<dbReference type="RefSeq" id="WP_259081651.1">
    <property type="nucleotide sequence ID" value="NZ_JANTZN010000010.1"/>
</dbReference>
<protein>
    <recommendedName>
        <fullName evidence="4">SusD/RagB family nutrient-binding outer membrane lipoprotein</fullName>
    </recommendedName>
</protein>
<dbReference type="InterPro" id="IPR011990">
    <property type="entry name" value="TPR-like_helical_dom_sf"/>
</dbReference>
<keyword evidence="1" id="KW-0732">Signal</keyword>
<dbReference type="InterPro" id="IPR041662">
    <property type="entry name" value="SusD-like_2"/>
</dbReference>
<reference evidence="2" key="1">
    <citation type="submission" date="2022-08" db="EMBL/GenBank/DDBJ databases">
        <title>Genomic Encyclopedia of Type Strains, Phase V (KMG-V): Genome sequencing to study the core and pangenomes of soil and plant-associated prokaryotes.</title>
        <authorList>
            <person name="Whitman W."/>
        </authorList>
    </citation>
    <scope>NUCLEOTIDE SEQUENCE</scope>
    <source>
        <strain evidence="2">SP2017</strain>
    </source>
</reference>
<evidence type="ECO:0000313" key="2">
    <source>
        <dbReference type="EMBL" id="MCS3951233.1"/>
    </source>
</evidence>
<feature type="chain" id="PRO_5040980153" description="SusD/RagB family nutrient-binding outer membrane lipoprotein" evidence="1">
    <location>
        <begin position="23"/>
        <end position="527"/>
    </location>
</feature>
<evidence type="ECO:0008006" key="4">
    <source>
        <dbReference type="Google" id="ProtNLM"/>
    </source>
</evidence>
<dbReference type="Pfam" id="PF12771">
    <property type="entry name" value="SusD-like_2"/>
    <property type="match status" value="1"/>
</dbReference>
<organism evidence="2 3">
    <name type="scientific">Salinibacter ruber</name>
    <dbReference type="NCBI Taxonomy" id="146919"/>
    <lineage>
        <taxon>Bacteria</taxon>
        <taxon>Pseudomonadati</taxon>
        <taxon>Rhodothermota</taxon>
        <taxon>Rhodothermia</taxon>
        <taxon>Rhodothermales</taxon>
        <taxon>Salinibacteraceae</taxon>
        <taxon>Salinibacter</taxon>
    </lineage>
</organism>
<dbReference type="PROSITE" id="PS51257">
    <property type="entry name" value="PROKAR_LIPOPROTEIN"/>
    <property type="match status" value="1"/>
</dbReference>
<evidence type="ECO:0000313" key="3">
    <source>
        <dbReference type="Proteomes" id="UP001155010"/>
    </source>
</evidence>
<dbReference type="EMBL" id="JANUBB010000004">
    <property type="protein sequence ID" value="MCS3951233.1"/>
    <property type="molecule type" value="Genomic_DNA"/>
</dbReference>
<comment type="caution">
    <text evidence="2">The sequence shown here is derived from an EMBL/GenBank/DDBJ whole genome shotgun (WGS) entry which is preliminary data.</text>
</comment>
<name>A0A9X2U7G2_9BACT</name>
<dbReference type="SUPFAM" id="SSF48452">
    <property type="entry name" value="TPR-like"/>
    <property type="match status" value="1"/>
</dbReference>
<proteinExistence type="predicted"/>
<evidence type="ECO:0000256" key="1">
    <source>
        <dbReference type="SAM" id="SignalP"/>
    </source>
</evidence>
<feature type="signal peptide" evidence="1">
    <location>
        <begin position="1"/>
        <end position="22"/>
    </location>
</feature>
<accession>A0A9X2U7G2</accession>
<dbReference type="Gene3D" id="1.25.40.390">
    <property type="match status" value="1"/>
</dbReference>
<sequence>MRRHVTLTLLVASGLSLLLALGGCDSLTSYNDNPNEATSANPNNLLANAQRYMAGEVYAGTNMMRRSNVWAQYTTQNFYPSESRYSPVNYPWTDFYTRLTDLRTAKQIAKERPSTVQNQGNFQAVATIMQTWAFQILTDAYGDIPFEEALQQRGNQSPAYTAQADIYPALVDSLNTALGKINTGAAGPSGDLVNGGNMEMWQKFANGLKMRIAIRGYEAAGGSGSWAEQAITSANGNALQGNGDNVYFQFGTSATHRNTYYENREVDFRDDFDGSARFIDFMKDKYGGTADPRLDAYFEQTSSSGRPCEDGSGEYEGFPFALEQGSAQGLYGANPTCAFSRPEAWFPNGPSGNGDAFAPMMYYDEVLLTKAWAAQKGIISGDAQALIGDAIEASVDFYGSELGDDAEISSDNTATQNYISQVQSDFASNPMKVIGEQRYISFYMHNIQGWSTWRRFDFENVLGAPEGGVAGGFDSYAPLRVPYPPSEANLNGENYTTAAENMCGGVQAEDEDCQMWWDVDGPPPSAD</sequence>
<gene>
    <name evidence="2" type="ORF">GGP83_001175</name>
</gene>